<evidence type="ECO:0000313" key="4">
    <source>
        <dbReference type="EMBL" id="SJZ67920.1"/>
    </source>
</evidence>
<dbReference type="SUPFAM" id="SSF56672">
    <property type="entry name" value="DNA/RNA polymerases"/>
    <property type="match status" value="1"/>
</dbReference>
<feature type="region of interest" description="Disordered" evidence="2">
    <location>
        <begin position="376"/>
        <end position="407"/>
    </location>
</feature>
<dbReference type="InterPro" id="IPR050356">
    <property type="entry name" value="SulA_CellDiv_inhibitor"/>
</dbReference>
<dbReference type="OrthoDB" id="5298951at2"/>
<reference evidence="4 5" key="1">
    <citation type="submission" date="2017-02" db="EMBL/GenBank/DDBJ databases">
        <authorList>
            <person name="Peterson S.W."/>
        </authorList>
    </citation>
    <scope>NUCLEOTIDE SEQUENCE [LARGE SCALE GENOMIC DNA]</scope>
    <source>
        <strain evidence="4 5">DSM 21749</strain>
    </source>
</reference>
<dbReference type="AlphaFoldDB" id="A0A1T4MLF1"/>
<dbReference type="GO" id="GO:0006281">
    <property type="term" value="P:DNA repair"/>
    <property type="evidence" value="ECO:0007669"/>
    <property type="project" value="InterPro"/>
</dbReference>
<dbReference type="CDD" id="cd03468">
    <property type="entry name" value="PolY_like"/>
    <property type="match status" value="1"/>
</dbReference>
<evidence type="ECO:0000259" key="3">
    <source>
        <dbReference type="Pfam" id="PF00817"/>
    </source>
</evidence>
<organism evidence="4 5">
    <name type="scientific">Lysobacter spongiicola DSM 21749</name>
    <dbReference type="NCBI Taxonomy" id="1122188"/>
    <lineage>
        <taxon>Bacteria</taxon>
        <taxon>Pseudomonadati</taxon>
        <taxon>Pseudomonadota</taxon>
        <taxon>Gammaproteobacteria</taxon>
        <taxon>Lysobacterales</taxon>
        <taxon>Lysobacteraceae</taxon>
        <taxon>Novilysobacter</taxon>
    </lineage>
</organism>
<dbReference type="Pfam" id="PF00817">
    <property type="entry name" value="IMS"/>
    <property type="match status" value="1"/>
</dbReference>
<evidence type="ECO:0000256" key="1">
    <source>
        <dbReference type="ARBA" id="ARBA00022763"/>
    </source>
</evidence>
<evidence type="ECO:0000313" key="5">
    <source>
        <dbReference type="Proteomes" id="UP000190061"/>
    </source>
</evidence>
<dbReference type="PANTHER" id="PTHR35369">
    <property type="entry name" value="BLR3025 PROTEIN-RELATED"/>
    <property type="match status" value="1"/>
</dbReference>
<gene>
    <name evidence="4" type="ORF">SAMN02745674_00483</name>
</gene>
<evidence type="ECO:0000256" key="2">
    <source>
        <dbReference type="SAM" id="MobiDB-lite"/>
    </source>
</evidence>
<sequence length="474" mass="52361">MLWACILLPQLALDGVLRRHPDPDAPLALVEGPAQRRVLRAVNGAARAAGLRAGQSLGAAQALCSRFAAIDHDPAEVERWHDFLAAWAYRYSSLVNRSMPSTLLLEVEASFKLFGPWPRFEAQLRADLEELGFRHRITLAPNPHAARALASVHDGLAITHDAPLHNALGQLPVERSGLAPDVATSLRRMGLRKLRQVFALPRAALGKRVGREALAHLDRLTGALPAPLPYYQPPDSFTARIELNYDVESSQALLFPLRRLTADLAAYLAGRDGGVQRFDIVLEHERCADSTITIGLLAPERSPAMLFELARGRLEQARVPAPVRGVQLVANELPPFVPAGRDLFDARPQQAVPWEQLRERLRARLGDDAVHGLAVRADHRPERAWQAEPSRGTTPPSSPRPGWLLPQPAPLRDHQVQVLAGPERIETGWWESDVRRDYYLVQTSFGQRAWAFRPAGDAPVGGRGEGFMLHGWFG</sequence>
<dbReference type="InterPro" id="IPR043502">
    <property type="entry name" value="DNA/RNA_pol_sf"/>
</dbReference>
<dbReference type="STRING" id="1122188.SAMN02745674_00483"/>
<dbReference type="Proteomes" id="UP000190061">
    <property type="component" value="Unassembled WGS sequence"/>
</dbReference>
<protein>
    <submittedName>
        <fullName evidence="4">Protein ImuB</fullName>
    </submittedName>
</protein>
<keyword evidence="1" id="KW-0227">DNA damage</keyword>
<feature type="domain" description="UmuC" evidence="3">
    <location>
        <begin position="24"/>
        <end position="148"/>
    </location>
</feature>
<dbReference type="RefSeq" id="WP_078757086.1">
    <property type="nucleotide sequence ID" value="NZ_FUXP01000001.1"/>
</dbReference>
<dbReference type="EMBL" id="FUXP01000001">
    <property type="protein sequence ID" value="SJZ67920.1"/>
    <property type="molecule type" value="Genomic_DNA"/>
</dbReference>
<dbReference type="PANTHER" id="PTHR35369:SF2">
    <property type="entry name" value="BLR3025 PROTEIN"/>
    <property type="match status" value="1"/>
</dbReference>
<accession>A0A1T4MLF1</accession>
<dbReference type="InterPro" id="IPR001126">
    <property type="entry name" value="UmuC"/>
</dbReference>
<proteinExistence type="predicted"/>
<keyword evidence="5" id="KW-1185">Reference proteome</keyword>
<name>A0A1T4MLF1_9GAMM</name>
<feature type="compositionally biased region" description="Basic and acidic residues" evidence="2">
    <location>
        <begin position="376"/>
        <end position="385"/>
    </location>
</feature>